<keyword evidence="5" id="KW-1185">Reference proteome</keyword>
<dbReference type="OrthoDB" id="5289013at2"/>
<dbReference type="EMBL" id="WJBU01000009">
    <property type="protein sequence ID" value="MRD47577.1"/>
    <property type="molecule type" value="Genomic_DNA"/>
</dbReference>
<dbReference type="Pfam" id="PF07696">
    <property type="entry name" value="7TMR-DISMED2"/>
    <property type="match status" value="1"/>
</dbReference>
<dbReference type="PANTHER" id="PTHR44757">
    <property type="entry name" value="DIGUANYLATE CYCLASE DGCP"/>
    <property type="match status" value="1"/>
</dbReference>
<keyword evidence="1" id="KW-0812">Transmembrane</keyword>
<evidence type="ECO:0000313" key="4">
    <source>
        <dbReference type="EMBL" id="MRD47577.1"/>
    </source>
</evidence>
<dbReference type="SUPFAM" id="SSF55073">
    <property type="entry name" value="Nucleotide cyclase"/>
    <property type="match status" value="1"/>
</dbReference>
<comment type="caution">
    <text evidence="4">The sequence shown here is derived from an EMBL/GenBank/DDBJ whole genome shotgun (WGS) entry which is preliminary data.</text>
</comment>
<dbReference type="InterPro" id="IPR011623">
    <property type="entry name" value="7TMR_DISM_rcpt_extracell_dom1"/>
</dbReference>
<evidence type="ECO:0000313" key="5">
    <source>
        <dbReference type="Proteomes" id="UP000487350"/>
    </source>
</evidence>
<protein>
    <submittedName>
        <fullName evidence="4">Diguanylate cyclase</fullName>
    </submittedName>
</protein>
<feature type="transmembrane region" description="Helical" evidence="1">
    <location>
        <begin position="374"/>
        <end position="395"/>
    </location>
</feature>
<dbReference type="Pfam" id="PF00990">
    <property type="entry name" value="GGDEF"/>
    <property type="match status" value="1"/>
</dbReference>
<feature type="transmembrane region" description="Helical" evidence="1">
    <location>
        <begin position="290"/>
        <end position="308"/>
    </location>
</feature>
<name>A0A844B7U4_9BURK</name>
<keyword evidence="1" id="KW-1133">Transmembrane helix</keyword>
<dbReference type="Gene3D" id="2.60.40.2380">
    <property type="match status" value="1"/>
</dbReference>
<dbReference type="CDD" id="cd01949">
    <property type="entry name" value="GGDEF"/>
    <property type="match status" value="1"/>
</dbReference>
<dbReference type="InterPro" id="IPR052155">
    <property type="entry name" value="Biofilm_reg_signaling"/>
</dbReference>
<feature type="transmembrane region" description="Helical" evidence="1">
    <location>
        <begin position="342"/>
        <end position="362"/>
    </location>
</feature>
<evidence type="ECO:0000256" key="2">
    <source>
        <dbReference type="SAM" id="SignalP"/>
    </source>
</evidence>
<dbReference type="InterPro" id="IPR029787">
    <property type="entry name" value="Nucleotide_cyclase"/>
</dbReference>
<feature type="transmembrane region" description="Helical" evidence="1">
    <location>
        <begin position="222"/>
        <end position="248"/>
    </location>
</feature>
<keyword evidence="1" id="KW-0472">Membrane</keyword>
<feature type="chain" id="PRO_5032365913" evidence="2">
    <location>
        <begin position="26"/>
        <end position="574"/>
    </location>
</feature>
<dbReference type="NCBIfam" id="TIGR00254">
    <property type="entry name" value="GGDEF"/>
    <property type="match status" value="1"/>
</dbReference>
<dbReference type="InterPro" id="IPR011622">
    <property type="entry name" value="7TMR_DISM_rcpt_extracell_dom2"/>
</dbReference>
<gene>
    <name evidence="4" type="ORF">GHT07_09835</name>
</gene>
<dbReference type="SMART" id="SM00267">
    <property type="entry name" value="GGDEF"/>
    <property type="match status" value="1"/>
</dbReference>
<feature type="transmembrane region" description="Helical" evidence="1">
    <location>
        <begin position="194"/>
        <end position="215"/>
    </location>
</feature>
<dbReference type="PROSITE" id="PS50887">
    <property type="entry name" value="GGDEF"/>
    <property type="match status" value="1"/>
</dbReference>
<dbReference type="InterPro" id="IPR043128">
    <property type="entry name" value="Rev_trsase/Diguanyl_cyclase"/>
</dbReference>
<organism evidence="4 5">
    <name type="scientific">Caenimonas koreensis DSM 17982</name>
    <dbReference type="NCBI Taxonomy" id="1121255"/>
    <lineage>
        <taxon>Bacteria</taxon>
        <taxon>Pseudomonadati</taxon>
        <taxon>Pseudomonadota</taxon>
        <taxon>Betaproteobacteria</taxon>
        <taxon>Burkholderiales</taxon>
        <taxon>Comamonadaceae</taxon>
        <taxon>Caenimonas</taxon>
    </lineage>
</organism>
<evidence type="ECO:0000256" key="1">
    <source>
        <dbReference type="SAM" id="Phobius"/>
    </source>
</evidence>
<accession>A0A844B7U4</accession>
<evidence type="ECO:0000259" key="3">
    <source>
        <dbReference type="PROSITE" id="PS50887"/>
    </source>
</evidence>
<dbReference type="InterPro" id="IPR000160">
    <property type="entry name" value="GGDEF_dom"/>
</dbReference>
<sequence>MNYKAASLWRSACALLLGFALMVLAVQTASARSVLELDVARQPVQMLDWGDAWMDESGSALVDFVASSDKIVWEPTHDHAIYPLTTGKALWIRFTIPPAPDAERWYLEIPYSAVNRVTLYTPDSIGKWLPQTAGDLIAVADWPVPHRHPLMPLVVSAEEPRKFLLRVENPHSFSAPLSFVSESYLSRHEQQTSLILGIYFGLAGLAVAVALLSAISLRDRAYAFYALSVALMAFSQAALTGIGGLHLWPHWRGWNDVSSMVFPVLTVGSLIWFFSEVVSITERSPRLHRMLVVLALSSLPVAALVGLIEPSLRFRIMVPYIVFTTTVAVVVVVWAARRGDRYGLWLLGGMAPVIIGACFPMARLLGLIPISFWTMHGMQVGIAIELPVLLVILMLRSQQRREHHRRMQGLDRIDPATGLINSYVFRERLARMMHRCERLKYQSAVLMIDIVNSEQIRRDFGQRAADELPLLVAGRLLSSAREIDSVARLGDLRFGLLMEGPMNEEEAASAGPRVVARCLMPFKNKPIECVARVRIGLTVVPTERADADGVIQRLEALLAAVPPESKRAVFTLRS</sequence>
<reference evidence="4 5" key="1">
    <citation type="submission" date="2019-11" db="EMBL/GenBank/DDBJ databases">
        <title>Caenimonas koreensis gen. nov., sp. nov., isolated from activated sludge.</title>
        <authorList>
            <person name="Seung H.R."/>
        </authorList>
    </citation>
    <scope>NUCLEOTIDE SEQUENCE [LARGE SCALE GENOMIC DNA]</scope>
    <source>
        <strain evidence="4 5">EMB320</strain>
    </source>
</reference>
<dbReference type="PANTHER" id="PTHR44757:SF2">
    <property type="entry name" value="BIOFILM ARCHITECTURE MAINTENANCE PROTEIN MBAA"/>
    <property type="match status" value="1"/>
</dbReference>
<feature type="transmembrane region" description="Helical" evidence="1">
    <location>
        <begin position="314"/>
        <end position="335"/>
    </location>
</feature>
<dbReference type="Gene3D" id="3.30.70.270">
    <property type="match status" value="1"/>
</dbReference>
<dbReference type="Proteomes" id="UP000487350">
    <property type="component" value="Unassembled WGS sequence"/>
</dbReference>
<feature type="signal peptide" evidence="2">
    <location>
        <begin position="1"/>
        <end position="25"/>
    </location>
</feature>
<dbReference type="Pfam" id="PF07695">
    <property type="entry name" value="7TMR-DISM_7TM"/>
    <property type="match status" value="1"/>
</dbReference>
<feature type="domain" description="GGDEF" evidence="3">
    <location>
        <begin position="441"/>
        <end position="574"/>
    </location>
</feature>
<feature type="transmembrane region" description="Helical" evidence="1">
    <location>
        <begin position="260"/>
        <end position="278"/>
    </location>
</feature>
<dbReference type="AlphaFoldDB" id="A0A844B7U4"/>
<proteinExistence type="predicted"/>
<keyword evidence="2" id="KW-0732">Signal</keyword>
<dbReference type="RefSeq" id="WP_153584908.1">
    <property type="nucleotide sequence ID" value="NZ_WJBU01000009.1"/>
</dbReference>